<evidence type="ECO:0000313" key="3">
    <source>
        <dbReference type="Proteomes" id="UP000199199"/>
    </source>
</evidence>
<evidence type="ECO:0000313" key="2">
    <source>
        <dbReference type="EMBL" id="SFS75963.1"/>
    </source>
</evidence>
<proteinExistence type="predicted"/>
<feature type="compositionally biased region" description="Acidic residues" evidence="1">
    <location>
        <begin position="121"/>
        <end position="149"/>
    </location>
</feature>
<name>A0A1I6SGB9_9EURY</name>
<dbReference type="Proteomes" id="UP000199199">
    <property type="component" value="Unassembled WGS sequence"/>
</dbReference>
<sequence>MSEETGLRELIADEISEQVAVSDLLGDGSLEDSVDADAIGATVGGEFGARVGRELGGAVGREIHDAITDRSENGTSLSELWSDLTTAARDAVVDALEGETAADGDETGGEAGETDSRGDEAADDDKAADEDVSDDAGEDGESEPGADDLEGLRKETLVEFLEIVSYSDLQSIAKDVDVRANLSREEMVEQIVETVSESEDGTFAATANEGAS</sequence>
<gene>
    <name evidence="2" type="ORF">SAMN04488556_2650</name>
</gene>
<dbReference type="AlphaFoldDB" id="A0A1I6SGB9"/>
<protein>
    <submittedName>
        <fullName evidence="2">Uncharacterized protein</fullName>
    </submittedName>
</protein>
<feature type="compositionally biased region" description="Acidic residues" evidence="1">
    <location>
        <begin position="96"/>
        <end position="108"/>
    </location>
</feature>
<keyword evidence="3" id="KW-1185">Reference proteome</keyword>
<accession>A0A1I6SGB9</accession>
<dbReference type="OrthoDB" id="206276at2157"/>
<dbReference type="RefSeq" id="WP_092905081.1">
    <property type="nucleotide sequence ID" value="NZ_FOZS01000002.1"/>
</dbReference>
<organism evidence="2 3">
    <name type="scientific">Halostagnicola kamekurae</name>
    <dbReference type="NCBI Taxonomy" id="619731"/>
    <lineage>
        <taxon>Archaea</taxon>
        <taxon>Methanobacteriati</taxon>
        <taxon>Methanobacteriota</taxon>
        <taxon>Stenosarchaea group</taxon>
        <taxon>Halobacteria</taxon>
        <taxon>Halobacteriales</taxon>
        <taxon>Natrialbaceae</taxon>
        <taxon>Halostagnicola</taxon>
    </lineage>
</organism>
<feature type="region of interest" description="Disordered" evidence="1">
    <location>
        <begin position="92"/>
        <end position="152"/>
    </location>
</feature>
<evidence type="ECO:0000256" key="1">
    <source>
        <dbReference type="SAM" id="MobiDB-lite"/>
    </source>
</evidence>
<reference evidence="3" key="1">
    <citation type="submission" date="2016-10" db="EMBL/GenBank/DDBJ databases">
        <authorList>
            <person name="Varghese N."/>
            <person name="Submissions S."/>
        </authorList>
    </citation>
    <scope>NUCLEOTIDE SEQUENCE [LARGE SCALE GENOMIC DNA]</scope>
    <source>
        <strain evidence="3">DSM 22427</strain>
    </source>
</reference>
<dbReference type="EMBL" id="FOZS01000002">
    <property type="protein sequence ID" value="SFS75963.1"/>
    <property type="molecule type" value="Genomic_DNA"/>
</dbReference>